<keyword evidence="1" id="KW-0732">Signal</keyword>
<feature type="signal peptide" evidence="1">
    <location>
        <begin position="1"/>
        <end position="28"/>
    </location>
</feature>
<evidence type="ECO:0008006" key="4">
    <source>
        <dbReference type="Google" id="ProtNLM"/>
    </source>
</evidence>
<evidence type="ECO:0000256" key="1">
    <source>
        <dbReference type="SAM" id="SignalP"/>
    </source>
</evidence>
<protein>
    <recommendedName>
        <fullName evidence="4">ThuA-like domain-containing protein</fullName>
    </recommendedName>
</protein>
<gene>
    <name evidence="2" type="ORF">ACFQZS_01645</name>
</gene>
<dbReference type="InterPro" id="IPR029062">
    <property type="entry name" value="Class_I_gatase-like"/>
</dbReference>
<evidence type="ECO:0000313" key="2">
    <source>
        <dbReference type="EMBL" id="MFD0748825.1"/>
    </source>
</evidence>
<dbReference type="SUPFAM" id="SSF52317">
    <property type="entry name" value="Class I glutamine amidotransferase-like"/>
    <property type="match status" value="1"/>
</dbReference>
<reference evidence="3" key="1">
    <citation type="journal article" date="2019" name="Int. J. Syst. Evol. Microbiol.">
        <title>The Global Catalogue of Microorganisms (GCM) 10K type strain sequencing project: providing services to taxonomists for standard genome sequencing and annotation.</title>
        <authorList>
            <consortium name="The Broad Institute Genomics Platform"/>
            <consortium name="The Broad Institute Genome Sequencing Center for Infectious Disease"/>
            <person name="Wu L."/>
            <person name="Ma J."/>
        </authorList>
    </citation>
    <scope>NUCLEOTIDE SEQUENCE [LARGE SCALE GENOMIC DNA]</scope>
    <source>
        <strain evidence="3">CCUG 63418</strain>
    </source>
</reference>
<proteinExistence type="predicted"/>
<dbReference type="RefSeq" id="WP_377096685.1">
    <property type="nucleotide sequence ID" value="NZ_JBHTHU010000001.1"/>
</dbReference>
<feature type="chain" id="PRO_5046046896" description="ThuA-like domain-containing protein" evidence="1">
    <location>
        <begin position="29"/>
        <end position="324"/>
    </location>
</feature>
<comment type="caution">
    <text evidence="2">The sequence shown here is derived from an EMBL/GenBank/DDBJ whole genome shotgun (WGS) entry which is preliminary data.</text>
</comment>
<accession>A0ABW2YSJ2</accession>
<name>A0ABW2YSJ2_9SPHI</name>
<evidence type="ECO:0000313" key="3">
    <source>
        <dbReference type="Proteomes" id="UP001596958"/>
    </source>
</evidence>
<organism evidence="2 3">
    <name type="scientific">Mucilaginibacter calamicampi</name>
    <dbReference type="NCBI Taxonomy" id="1302352"/>
    <lineage>
        <taxon>Bacteria</taxon>
        <taxon>Pseudomonadati</taxon>
        <taxon>Bacteroidota</taxon>
        <taxon>Sphingobacteriia</taxon>
        <taxon>Sphingobacteriales</taxon>
        <taxon>Sphingobacteriaceae</taxon>
        <taxon>Mucilaginibacter</taxon>
    </lineage>
</organism>
<dbReference type="Gene3D" id="3.40.50.880">
    <property type="match status" value="1"/>
</dbReference>
<dbReference type="EMBL" id="JBHTHU010000001">
    <property type="protein sequence ID" value="MFD0748825.1"/>
    <property type="molecule type" value="Genomic_DNA"/>
</dbReference>
<dbReference type="Proteomes" id="UP001596958">
    <property type="component" value="Unassembled WGS sequence"/>
</dbReference>
<keyword evidence="3" id="KW-1185">Reference proteome</keyword>
<sequence>MIVNKKLQLVRAACMLLLIVSISITASAQKVPTKTIYFLAGPKDHAGPEGSGRHETRRDLLVMQRCIDSISNATGVKIVTKFSYMRNALDIEDLKGVDAIIVECSAEGSSKERAHPLFPPSGDNTRTYDKATLAYLAQLDSLHKAGMGIMVLHWGITTTNQKATQYYLSWFGSSSLSGYTRNPLGYWEVKPIEAAKNHPILRGVGPFNYKDEIFSRMVVNPGDPYRTDLLTGTISKSNQGASEPLGIATAYDKNGARGVLWGGMDYHSALLNENYRRFVLNAILWTAGIEVPKGGVKTNAKGLQLSASKPDEFDRLKPEGFVLK</sequence>